<keyword evidence="4 5" id="KW-0539">Nucleus</keyword>
<evidence type="ECO:0000256" key="6">
    <source>
        <dbReference type="RuleBase" id="RU000682"/>
    </source>
</evidence>
<dbReference type="GeneID" id="25560490"/>
<keyword evidence="10" id="KW-1185">Reference proteome</keyword>
<keyword evidence="2 5" id="KW-0238">DNA-binding</keyword>
<dbReference type="PROSITE" id="PS50071">
    <property type="entry name" value="HOMEOBOX_2"/>
    <property type="match status" value="1"/>
</dbReference>
<dbReference type="PANTHER" id="PTHR24339:SF28">
    <property type="entry name" value="E5-RELATED"/>
    <property type="match status" value="1"/>
</dbReference>
<dbReference type="InterPro" id="IPR050877">
    <property type="entry name" value="EMX-VAX-Noto_Homeobox_TFs"/>
</dbReference>
<evidence type="ECO:0000259" key="8">
    <source>
        <dbReference type="PROSITE" id="PS50071"/>
    </source>
</evidence>
<feature type="region of interest" description="Disordered" evidence="7">
    <location>
        <begin position="317"/>
        <end position="378"/>
    </location>
</feature>
<feature type="region of interest" description="Disordered" evidence="7">
    <location>
        <begin position="496"/>
        <end position="595"/>
    </location>
</feature>
<dbReference type="InterPro" id="IPR017970">
    <property type="entry name" value="Homeobox_CS"/>
</dbReference>
<feature type="compositionally biased region" description="Low complexity" evidence="7">
    <location>
        <begin position="22"/>
        <end position="37"/>
    </location>
</feature>
<feature type="compositionally biased region" description="Polar residues" evidence="7">
    <location>
        <begin position="514"/>
        <end position="540"/>
    </location>
</feature>
<feature type="domain" description="Homeobox" evidence="8">
    <location>
        <begin position="166"/>
        <end position="226"/>
    </location>
</feature>
<dbReference type="OrthoDB" id="6159439at2759"/>
<feature type="compositionally biased region" description="Low complexity" evidence="7">
    <location>
        <begin position="541"/>
        <end position="557"/>
    </location>
</feature>
<evidence type="ECO:0000313" key="10">
    <source>
        <dbReference type="Proteomes" id="UP000054408"/>
    </source>
</evidence>
<feature type="compositionally biased region" description="Basic residues" evidence="7">
    <location>
        <begin position="163"/>
        <end position="174"/>
    </location>
</feature>
<dbReference type="Pfam" id="PF00046">
    <property type="entry name" value="Homeodomain"/>
    <property type="match status" value="1"/>
</dbReference>
<comment type="subcellular location">
    <subcellularLocation>
        <location evidence="1 5 6">Nucleus</location>
    </subcellularLocation>
</comment>
<accession>A0A0L0DEE9</accession>
<sequence length="677" mass="70656">MSTASSLHSFLAGRSGKGGRRSVGSDSPSTPTNSPPTSFKPQTTNVFPGTGGTASHDYQSGLPVPMESLAPLPLPLPLPLAANPQPYVFDPSRKVTLSNTLGRASLASCEASPAERAMGGAISRFKQRALPSQVADGLAGPPGQTRDESKVRSSGVRSAGIKPKPKTKKKKRTRLTPSQMAVMERIFWKNQYPSSSISLGLSETLKLPHHSIQIWFQNRRAKYRKQIKSRTKERSSNPELCPLPDLNPPKAARKKDSVGPMDQEGLARILASEPNNGADLTGAFPKTFETDPAFEGQPVQPDFDLAARLIADARASSIPDSDDDEDDANHKQSSPVGVRAMDDSHPQSLPQSQPRVPRPANLPPPFTNDNGSFSSSEGSLTLSDAALASALSMGLAGMHLGPSGTLHDPVIMQDMPSGMEVPPASSLREADSLESLPQASVSYNGGPAAGSGPAEPLNPFEQRVRANLQSSLAGTHESIAQRAAQLEHVRELAAAAVTSQGQQQPMDWLGPMRTSGSAPYSSPALGSSEATWPIPTANSNSLRSAAMAGASAARSASHQGPLRIPPSAPSPALTPSGLSTEFPPDSSFPFGPIEPPTSVFNGSSLTGLGTFGMDVAGQGLSSGLSSGSLDAMSVPQQPTGGLPSYSSLSHGGGSSHSLSHFANPYDLLGDPSFSFNV</sequence>
<feature type="region of interest" description="Disordered" evidence="7">
    <location>
        <begin position="1"/>
        <end position="69"/>
    </location>
</feature>
<feature type="region of interest" description="Disordered" evidence="7">
    <location>
        <begin position="407"/>
        <end position="458"/>
    </location>
</feature>
<dbReference type="Proteomes" id="UP000054408">
    <property type="component" value="Unassembled WGS sequence"/>
</dbReference>
<dbReference type="PROSITE" id="PS00027">
    <property type="entry name" value="HOMEOBOX_1"/>
    <property type="match status" value="1"/>
</dbReference>
<evidence type="ECO:0000256" key="1">
    <source>
        <dbReference type="ARBA" id="ARBA00004123"/>
    </source>
</evidence>
<protein>
    <recommendedName>
        <fullName evidence="8">Homeobox domain-containing protein</fullName>
    </recommendedName>
</protein>
<feature type="region of interest" description="Disordered" evidence="7">
    <location>
        <begin position="134"/>
        <end position="178"/>
    </location>
</feature>
<feature type="region of interest" description="Disordered" evidence="7">
    <location>
        <begin position="627"/>
        <end position="649"/>
    </location>
</feature>
<evidence type="ECO:0000256" key="2">
    <source>
        <dbReference type="ARBA" id="ARBA00023125"/>
    </source>
</evidence>
<keyword evidence="3 5" id="KW-0371">Homeobox</keyword>
<feature type="compositionally biased region" description="Pro residues" evidence="7">
    <location>
        <begin position="356"/>
        <end position="366"/>
    </location>
</feature>
<dbReference type="GO" id="GO:0005634">
    <property type="term" value="C:nucleus"/>
    <property type="evidence" value="ECO:0007669"/>
    <property type="project" value="UniProtKB-SubCell"/>
</dbReference>
<dbReference type="Gene3D" id="1.10.10.60">
    <property type="entry name" value="Homeodomain-like"/>
    <property type="match status" value="1"/>
</dbReference>
<gene>
    <name evidence="9" type="ORF">AMSG_00698</name>
</gene>
<feature type="region of interest" description="Disordered" evidence="7">
    <location>
        <begin position="273"/>
        <end position="299"/>
    </location>
</feature>
<dbReference type="GO" id="GO:0000981">
    <property type="term" value="F:DNA-binding transcription factor activity, RNA polymerase II-specific"/>
    <property type="evidence" value="ECO:0007669"/>
    <property type="project" value="InterPro"/>
</dbReference>
<evidence type="ECO:0000256" key="3">
    <source>
        <dbReference type="ARBA" id="ARBA00023155"/>
    </source>
</evidence>
<dbReference type="SMART" id="SM00389">
    <property type="entry name" value="HOX"/>
    <property type="match status" value="1"/>
</dbReference>
<dbReference type="STRING" id="461836.A0A0L0DEE9"/>
<organism evidence="9 10">
    <name type="scientific">Thecamonas trahens ATCC 50062</name>
    <dbReference type="NCBI Taxonomy" id="461836"/>
    <lineage>
        <taxon>Eukaryota</taxon>
        <taxon>Apusozoa</taxon>
        <taxon>Apusomonadida</taxon>
        <taxon>Apusomonadidae</taxon>
        <taxon>Thecamonas</taxon>
    </lineage>
</organism>
<feature type="region of interest" description="Disordered" evidence="7">
    <location>
        <begin position="229"/>
        <end position="260"/>
    </location>
</feature>
<dbReference type="SUPFAM" id="SSF46689">
    <property type="entry name" value="Homeodomain-like"/>
    <property type="match status" value="1"/>
</dbReference>
<name>A0A0L0DEE9_THETB</name>
<dbReference type="GO" id="GO:0000978">
    <property type="term" value="F:RNA polymerase II cis-regulatory region sequence-specific DNA binding"/>
    <property type="evidence" value="ECO:0007669"/>
    <property type="project" value="TreeGrafter"/>
</dbReference>
<dbReference type="CDD" id="cd00086">
    <property type="entry name" value="homeodomain"/>
    <property type="match status" value="1"/>
</dbReference>
<feature type="compositionally biased region" description="Low complexity" evidence="7">
    <location>
        <begin position="640"/>
        <end position="649"/>
    </location>
</feature>
<feature type="compositionally biased region" description="Low complexity" evidence="7">
    <location>
        <begin position="570"/>
        <end position="580"/>
    </location>
</feature>
<reference evidence="9 10" key="1">
    <citation type="submission" date="2010-05" db="EMBL/GenBank/DDBJ databases">
        <title>The Genome Sequence of Thecamonas trahens ATCC 50062.</title>
        <authorList>
            <consortium name="The Broad Institute Genome Sequencing Platform"/>
            <person name="Russ C."/>
            <person name="Cuomo C."/>
            <person name="Shea T."/>
            <person name="Young S.K."/>
            <person name="Zeng Q."/>
            <person name="Koehrsen M."/>
            <person name="Haas B."/>
            <person name="Borodovsky M."/>
            <person name="Guigo R."/>
            <person name="Alvarado L."/>
            <person name="Berlin A."/>
            <person name="Bochicchio J."/>
            <person name="Borenstein D."/>
            <person name="Chapman S."/>
            <person name="Chen Z."/>
            <person name="Freedman E."/>
            <person name="Gellesch M."/>
            <person name="Goldberg J."/>
            <person name="Griggs A."/>
            <person name="Gujja S."/>
            <person name="Heilman E."/>
            <person name="Heiman D."/>
            <person name="Hepburn T."/>
            <person name="Howarth C."/>
            <person name="Jen D."/>
            <person name="Larson L."/>
            <person name="Mehta T."/>
            <person name="Park D."/>
            <person name="Pearson M."/>
            <person name="Roberts A."/>
            <person name="Saif S."/>
            <person name="Shenoy N."/>
            <person name="Sisk P."/>
            <person name="Stolte C."/>
            <person name="Sykes S."/>
            <person name="Thomson T."/>
            <person name="Walk T."/>
            <person name="White J."/>
            <person name="Yandava C."/>
            <person name="Burger G."/>
            <person name="Gray M.W."/>
            <person name="Holland P.W.H."/>
            <person name="King N."/>
            <person name="Lang F.B.F."/>
            <person name="Roger A.J."/>
            <person name="Ruiz-Trillo I."/>
            <person name="Lander E."/>
            <person name="Nusbaum C."/>
        </authorList>
    </citation>
    <scope>NUCLEOTIDE SEQUENCE [LARGE SCALE GENOMIC DNA]</scope>
    <source>
        <strain evidence="9 10">ATCC 50062</strain>
    </source>
</reference>
<feature type="DNA-binding region" description="Homeobox" evidence="5">
    <location>
        <begin position="168"/>
        <end position="227"/>
    </location>
</feature>
<dbReference type="PANTHER" id="PTHR24339">
    <property type="entry name" value="HOMEOBOX PROTEIN EMX-RELATED"/>
    <property type="match status" value="1"/>
</dbReference>
<evidence type="ECO:0000313" key="9">
    <source>
        <dbReference type="EMBL" id="KNC50536.1"/>
    </source>
</evidence>
<dbReference type="eggNOG" id="KOG2251">
    <property type="taxonomic scope" value="Eukaryota"/>
</dbReference>
<dbReference type="EMBL" id="GL349435">
    <property type="protein sequence ID" value="KNC50536.1"/>
    <property type="molecule type" value="Genomic_DNA"/>
</dbReference>
<evidence type="ECO:0000256" key="7">
    <source>
        <dbReference type="SAM" id="MobiDB-lite"/>
    </source>
</evidence>
<evidence type="ECO:0000256" key="4">
    <source>
        <dbReference type="ARBA" id="ARBA00023242"/>
    </source>
</evidence>
<evidence type="ECO:0000256" key="5">
    <source>
        <dbReference type="PROSITE-ProRule" id="PRU00108"/>
    </source>
</evidence>
<dbReference type="InterPro" id="IPR001356">
    <property type="entry name" value="HD"/>
</dbReference>
<dbReference type="AlphaFoldDB" id="A0A0L0DEE9"/>
<dbReference type="RefSeq" id="XP_013762428.1">
    <property type="nucleotide sequence ID" value="XM_013906974.1"/>
</dbReference>
<dbReference type="InterPro" id="IPR009057">
    <property type="entry name" value="Homeodomain-like_sf"/>
</dbReference>
<proteinExistence type="predicted"/>